<dbReference type="Proteomes" id="UP000271708">
    <property type="component" value="Chromosome"/>
</dbReference>
<dbReference type="GeneID" id="59161666"/>
<keyword evidence="1" id="KW-1133">Transmembrane helix</keyword>
<dbReference type="RefSeq" id="WP_123092087.1">
    <property type="nucleotide sequence ID" value="NZ_CP044548.2"/>
</dbReference>
<dbReference type="EMBL" id="CP044548">
    <property type="protein sequence ID" value="QGX08455.1"/>
    <property type="molecule type" value="Genomic_DNA"/>
</dbReference>
<keyword evidence="1" id="KW-0472">Membrane</keyword>
<gene>
    <name evidence="2" type="ORF">EEW87_16695</name>
</gene>
<protein>
    <submittedName>
        <fullName evidence="2">Uncharacterized protein</fullName>
    </submittedName>
</protein>
<dbReference type="AlphaFoldDB" id="A0A650GES0"/>
<feature type="transmembrane region" description="Helical" evidence="1">
    <location>
        <begin position="12"/>
        <end position="31"/>
    </location>
</feature>
<accession>A0A650GES0</accession>
<evidence type="ECO:0000256" key="1">
    <source>
        <dbReference type="SAM" id="Phobius"/>
    </source>
</evidence>
<sequence length="504" mass="54046">MRACLSETGRLRVVAGLAILLVGVLVSLLIMQSDQQQDAEWSPPAGLGSYGAPLLTEDGRMDISGTVEALKETGVDRYYYLIPDRQHLADRLGGSVPTHLGLSDWEDLPRFAEEAAEADIEVVVYLVPPLQSGPGTYRPYGWDYVAWFRAIGKVAAAHPNIVAIAIDDLGSATDLRADDGIHLRFAPADLVEMRAAARAEAPRLDVLGVMYGQDFAGDTATFPRFRNVLDGVIYAFAGPRQVSHAPQNTTDPEGVIETTRFIRSVSSCQTSDPCWQVTFPASTHGPGEEGAAQITHGVEIPGRPGKLSMTFLDNAPPDQSRQYSISISLDGRALVTRRIQQRSASVLMAEVPDDLAGHRTLTIRVHRAASPRGVAVVLDQVSLDGAAPLGLTPNGPWTRQTSGAASMESVSRVPLIGMFYTARLGVEQDSPGAADAPYVRAVTGDMAQLVREGALDGLVAYRLNFSGSRAGPLVGDPRNLGVVDDLYASLRASRSLRRRGPSPF</sequence>
<dbReference type="SUPFAM" id="SSF51445">
    <property type="entry name" value="(Trans)glycosidases"/>
    <property type="match status" value="1"/>
</dbReference>
<reference evidence="2 3" key="1">
    <citation type="submission" date="2019-09" db="EMBL/GenBank/DDBJ databases">
        <title>Complete Genome Sequence of Janibacter melonis M714 with both human health impact and industrial applications.</title>
        <authorList>
            <person name="Jin M."/>
            <person name="Zhao Q.R."/>
        </authorList>
    </citation>
    <scope>NUCLEOTIDE SEQUENCE [LARGE SCALE GENOMIC DNA]</scope>
    <source>
        <strain evidence="2 3">M714</strain>
    </source>
</reference>
<evidence type="ECO:0000313" key="2">
    <source>
        <dbReference type="EMBL" id="QGX08455.1"/>
    </source>
</evidence>
<organism evidence="2 3">
    <name type="scientific">Janibacter melonis</name>
    <dbReference type="NCBI Taxonomy" id="262209"/>
    <lineage>
        <taxon>Bacteria</taxon>
        <taxon>Bacillati</taxon>
        <taxon>Actinomycetota</taxon>
        <taxon>Actinomycetes</taxon>
        <taxon>Micrococcales</taxon>
        <taxon>Intrasporangiaceae</taxon>
        <taxon>Janibacter</taxon>
    </lineage>
</organism>
<name>A0A650GES0_9MICO</name>
<dbReference type="InterPro" id="IPR017853">
    <property type="entry name" value="GH"/>
</dbReference>
<proteinExistence type="predicted"/>
<evidence type="ECO:0000313" key="3">
    <source>
        <dbReference type="Proteomes" id="UP000271708"/>
    </source>
</evidence>
<keyword evidence="1" id="KW-0812">Transmembrane</keyword>
<dbReference type="KEGG" id="jme:EEW87_16695"/>